<dbReference type="Proteomes" id="UP001292094">
    <property type="component" value="Unassembled WGS sequence"/>
</dbReference>
<gene>
    <name evidence="2" type="ORF">Pmani_039196</name>
</gene>
<evidence type="ECO:0000256" key="1">
    <source>
        <dbReference type="SAM" id="MobiDB-lite"/>
    </source>
</evidence>
<protein>
    <submittedName>
        <fullName evidence="2">Uncharacterized protein</fullName>
    </submittedName>
</protein>
<evidence type="ECO:0000313" key="3">
    <source>
        <dbReference type="Proteomes" id="UP001292094"/>
    </source>
</evidence>
<name>A0AAE1NEL9_9EUCA</name>
<keyword evidence="3" id="KW-1185">Reference proteome</keyword>
<sequence length="143" mass="15348">MVELRSLEQQGGDHSPSRHDESSSSSSSESSEGQQVRKSRAEMDAAQILQQSPLFRNKSGRSSSSSPASPEQREPIARSSSPGSHSINARVSVNIIGSFVAGHTRARILSDEPECVLISIVAILFGFTRVIWPVTDRAEGNGS</sequence>
<proteinExistence type="predicted"/>
<accession>A0AAE1NEL9</accession>
<feature type="compositionally biased region" description="Low complexity" evidence="1">
    <location>
        <begin position="23"/>
        <end position="32"/>
    </location>
</feature>
<feature type="compositionally biased region" description="Polar residues" evidence="1">
    <location>
        <begin position="78"/>
        <end position="87"/>
    </location>
</feature>
<comment type="caution">
    <text evidence="2">The sequence shown here is derived from an EMBL/GenBank/DDBJ whole genome shotgun (WGS) entry which is preliminary data.</text>
</comment>
<feature type="region of interest" description="Disordered" evidence="1">
    <location>
        <begin position="1"/>
        <end position="87"/>
    </location>
</feature>
<feature type="compositionally biased region" description="Low complexity" evidence="1">
    <location>
        <begin position="60"/>
        <end position="69"/>
    </location>
</feature>
<organism evidence="2 3">
    <name type="scientific">Petrolisthes manimaculis</name>
    <dbReference type="NCBI Taxonomy" id="1843537"/>
    <lineage>
        <taxon>Eukaryota</taxon>
        <taxon>Metazoa</taxon>
        <taxon>Ecdysozoa</taxon>
        <taxon>Arthropoda</taxon>
        <taxon>Crustacea</taxon>
        <taxon>Multicrustacea</taxon>
        <taxon>Malacostraca</taxon>
        <taxon>Eumalacostraca</taxon>
        <taxon>Eucarida</taxon>
        <taxon>Decapoda</taxon>
        <taxon>Pleocyemata</taxon>
        <taxon>Anomura</taxon>
        <taxon>Galatheoidea</taxon>
        <taxon>Porcellanidae</taxon>
        <taxon>Petrolisthes</taxon>
    </lineage>
</organism>
<dbReference type="AlphaFoldDB" id="A0AAE1NEL9"/>
<evidence type="ECO:0000313" key="2">
    <source>
        <dbReference type="EMBL" id="KAK4287744.1"/>
    </source>
</evidence>
<reference evidence="2" key="1">
    <citation type="submission" date="2023-11" db="EMBL/GenBank/DDBJ databases">
        <title>Genome assemblies of two species of porcelain crab, Petrolisthes cinctipes and Petrolisthes manimaculis (Anomura: Porcellanidae).</title>
        <authorList>
            <person name="Angst P."/>
        </authorList>
    </citation>
    <scope>NUCLEOTIDE SEQUENCE</scope>
    <source>
        <strain evidence="2">PB745_02</strain>
        <tissue evidence="2">Gill</tissue>
    </source>
</reference>
<dbReference type="EMBL" id="JAWZYT010006672">
    <property type="protein sequence ID" value="KAK4287744.1"/>
    <property type="molecule type" value="Genomic_DNA"/>
</dbReference>